<keyword evidence="4" id="KW-0539">Nucleus</keyword>
<feature type="region of interest" description="Disordered" evidence="6">
    <location>
        <begin position="294"/>
        <end position="372"/>
    </location>
</feature>
<feature type="compositionally biased region" description="Polar residues" evidence="6">
    <location>
        <begin position="71"/>
        <end position="83"/>
    </location>
</feature>
<evidence type="ECO:0000256" key="2">
    <source>
        <dbReference type="ARBA" id="ARBA00023015"/>
    </source>
</evidence>
<evidence type="ECO:0000259" key="7">
    <source>
        <dbReference type="PROSITE" id="PS50217"/>
    </source>
</evidence>
<evidence type="ECO:0000256" key="3">
    <source>
        <dbReference type="ARBA" id="ARBA00023163"/>
    </source>
</evidence>
<feature type="compositionally biased region" description="Acidic residues" evidence="6">
    <location>
        <begin position="231"/>
        <end position="241"/>
    </location>
</feature>
<dbReference type="Gene3D" id="1.20.5.170">
    <property type="match status" value="1"/>
</dbReference>
<feature type="coiled-coil region" evidence="5">
    <location>
        <begin position="402"/>
        <end position="436"/>
    </location>
</feature>
<dbReference type="CDD" id="cd14687">
    <property type="entry name" value="bZIP_ATF2"/>
    <property type="match status" value="1"/>
</dbReference>
<evidence type="ECO:0000256" key="5">
    <source>
        <dbReference type="SAM" id="Coils"/>
    </source>
</evidence>
<dbReference type="OrthoDB" id="295274at2759"/>
<feature type="domain" description="BZIP" evidence="7">
    <location>
        <begin position="370"/>
        <end position="433"/>
    </location>
</feature>
<proteinExistence type="predicted"/>
<keyword evidence="5" id="KW-0175">Coiled coil</keyword>
<dbReference type="Proteomes" id="UP000749646">
    <property type="component" value="Unassembled WGS sequence"/>
</dbReference>
<dbReference type="GO" id="GO:0005634">
    <property type="term" value="C:nucleus"/>
    <property type="evidence" value="ECO:0007669"/>
    <property type="project" value="UniProtKB-SubCell"/>
</dbReference>
<dbReference type="SUPFAM" id="SSF57959">
    <property type="entry name" value="Leucine zipper domain"/>
    <property type="match status" value="1"/>
</dbReference>
<evidence type="ECO:0000313" key="8">
    <source>
        <dbReference type="EMBL" id="KAG0000832.1"/>
    </source>
</evidence>
<dbReference type="InterPro" id="IPR004827">
    <property type="entry name" value="bZIP"/>
</dbReference>
<dbReference type="InterPro" id="IPR046347">
    <property type="entry name" value="bZIP_sf"/>
</dbReference>
<evidence type="ECO:0000256" key="1">
    <source>
        <dbReference type="ARBA" id="ARBA00004123"/>
    </source>
</evidence>
<organism evidence="8 9">
    <name type="scientific">Modicella reniformis</name>
    <dbReference type="NCBI Taxonomy" id="1440133"/>
    <lineage>
        <taxon>Eukaryota</taxon>
        <taxon>Fungi</taxon>
        <taxon>Fungi incertae sedis</taxon>
        <taxon>Mucoromycota</taxon>
        <taxon>Mortierellomycotina</taxon>
        <taxon>Mortierellomycetes</taxon>
        <taxon>Mortierellales</taxon>
        <taxon>Mortierellaceae</taxon>
        <taxon>Modicella</taxon>
    </lineage>
</organism>
<dbReference type="PANTHER" id="PTHR19304">
    <property type="entry name" value="CYCLIC-AMP RESPONSE ELEMENT BINDING PROTEIN"/>
    <property type="match status" value="1"/>
</dbReference>
<keyword evidence="2" id="KW-0805">Transcription regulation</keyword>
<evidence type="ECO:0000256" key="4">
    <source>
        <dbReference type="ARBA" id="ARBA00023242"/>
    </source>
</evidence>
<dbReference type="EMBL" id="JAAAHW010000589">
    <property type="protein sequence ID" value="KAG0000832.1"/>
    <property type="molecule type" value="Genomic_DNA"/>
</dbReference>
<dbReference type="GO" id="GO:0003700">
    <property type="term" value="F:DNA-binding transcription factor activity"/>
    <property type="evidence" value="ECO:0007669"/>
    <property type="project" value="InterPro"/>
</dbReference>
<feature type="region of interest" description="Disordered" evidence="6">
    <location>
        <begin position="221"/>
        <end position="242"/>
    </location>
</feature>
<reference evidence="8" key="1">
    <citation type="journal article" date="2020" name="Fungal Divers.">
        <title>Resolving the Mortierellaceae phylogeny through synthesis of multi-gene phylogenetics and phylogenomics.</title>
        <authorList>
            <person name="Vandepol N."/>
            <person name="Liber J."/>
            <person name="Desiro A."/>
            <person name="Na H."/>
            <person name="Kennedy M."/>
            <person name="Barry K."/>
            <person name="Grigoriev I.V."/>
            <person name="Miller A.N."/>
            <person name="O'Donnell K."/>
            <person name="Stajich J.E."/>
            <person name="Bonito G."/>
        </authorList>
    </citation>
    <scope>NUCLEOTIDE SEQUENCE</scope>
    <source>
        <strain evidence="8">MES-2147</strain>
    </source>
</reference>
<evidence type="ECO:0000256" key="6">
    <source>
        <dbReference type="SAM" id="MobiDB-lite"/>
    </source>
</evidence>
<feature type="compositionally biased region" description="Low complexity" evidence="6">
    <location>
        <begin position="334"/>
        <end position="356"/>
    </location>
</feature>
<name>A0A9P6MHN0_9FUNG</name>
<protein>
    <recommendedName>
        <fullName evidence="7">BZIP domain-containing protein</fullName>
    </recommendedName>
</protein>
<accession>A0A9P6MHN0</accession>
<dbReference type="PROSITE" id="PS00036">
    <property type="entry name" value="BZIP_BASIC"/>
    <property type="match status" value="1"/>
</dbReference>
<feature type="region of interest" description="Disordered" evidence="6">
    <location>
        <begin position="58"/>
        <end position="83"/>
    </location>
</feature>
<dbReference type="PROSITE" id="PS50217">
    <property type="entry name" value="BZIP"/>
    <property type="match status" value="1"/>
</dbReference>
<feature type="compositionally biased region" description="Low complexity" evidence="6">
    <location>
        <begin position="58"/>
        <end position="70"/>
    </location>
</feature>
<feature type="compositionally biased region" description="Low complexity" evidence="6">
    <location>
        <begin position="306"/>
        <end position="326"/>
    </location>
</feature>
<dbReference type="Pfam" id="PF00170">
    <property type="entry name" value="bZIP_1"/>
    <property type="match status" value="1"/>
</dbReference>
<feature type="compositionally biased region" description="Low complexity" evidence="6">
    <location>
        <begin position="452"/>
        <end position="494"/>
    </location>
</feature>
<sequence length="502" mass="54892">MSLEAEFRRDVNPTPTRFLLECGAFTPGFGLNLESYPFDTSLKFLHSGTPRAELNPFDSSFRTPSSSTISVKTSGLSSMQCPSQSLLPHEEKQQRGAAVRHQPWTDMMFDEVAMPMPPMSPGLSPSSSSASMSPSPLIHSPPVHTVPLNSIDPSMAMNHTTTTNNNTHINTDTSMTHDYTFDHHNIFVFEQRMYHRQVDHHGLAPVRETLAPSEILTRPLRSSVDGGYPLYDEEEDDDDESIAGQHDHNVEEHDSIHDDQEPIGGNDDCVMDIAMSALAMRRPSTMSDVESAIPQVEYPPSINKHTTTTTVTSSSSSSSSRSSARTSKAKKDVGATATATAATTGGRKAKGATSRTGSRKRSSTEEETAEVKRQRFLERNRMAASKCREKKRLQTLKTIADADEITARNQFLHETLDQLQEEVRQLKNQILCHRDCGCDVIQRFVRTSLCGSPTSATSTSSASCSPVSSSSSSSSSSLLSASSSPSMSFTVSASMPTRMPLY</sequence>
<evidence type="ECO:0000313" key="9">
    <source>
        <dbReference type="Proteomes" id="UP000749646"/>
    </source>
</evidence>
<comment type="subcellular location">
    <subcellularLocation>
        <location evidence="1">Nucleus</location>
    </subcellularLocation>
</comment>
<keyword evidence="3" id="KW-0804">Transcription</keyword>
<dbReference type="AlphaFoldDB" id="A0A9P6MHN0"/>
<gene>
    <name evidence="8" type="ORF">BGZ65_004020</name>
</gene>
<dbReference type="SMART" id="SM00338">
    <property type="entry name" value="BRLZ"/>
    <property type="match status" value="1"/>
</dbReference>
<comment type="caution">
    <text evidence="8">The sequence shown here is derived from an EMBL/GenBank/DDBJ whole genome shotgun (WGS) entry which is preliminary data.</text>
</comment>
<feature type="region of interest" description="Disordered" evidence="6">
    <location>
        <begin position="452"/>
        <end position="502"/>
    </location>
</feature>
<keyword evidence="9" id="KW-1185">Reference proteome</keyword>
<dbReference type="InterPro" id="IPR051027">
    <property type="entry name" value="bZIP_transcription_factors"/>
</dbReference>